<evidence type="ECO:0000313" key="3">
    <source>
        <dbReference type="Proteomes" id="UP000324222"/>
    </source>
</evidence>
<proteinExistence type="predicted"/>
<gene>
    <name evidence="2" type="ORF">E2C01_030940</name>
</gene>
<comment type="caution">
    <text evidence="2">The sequence shown here is derived from an EMBL/GenBank/DDBJ whole genome shotgun (WGS) entry which is preliminary data.</text>
</comment>
<reference evidence="2 3" key="1">
    <citation type="submission" date="2019-05" db="EMBL/GenBank/DDBJ databases">
        <title>Another draft genome of Portunus trituberculatus and its Hox gene families provides insights of decapod evolution.</title>
        <authorList>
            <person name="Jeong J.-H."/>
            <person name="Song I."/>
            <person name="Kim S."/>
            <person name="Choi T."/>
            <person name="Kim D."/>
            <person name="Ryu S."/>
            <person name="Kim W."/>
        </authorList>
    </citation>
    <scope>NUCLEOTIDE SEQUENCE [LARGE SCALE GENOMIC DNA]</scope>
    <source>
        <tissue evidence="2">Muscle</tissue>
    </source>
</reference>
<evidence type="ECO:0000256" key="1">
    <source>
        <dbReference type="SAM" id="MobiDB-lite"/>
    </source>
</evidence>
<name>A0A5B7EWR5_PORTR</name>
<accession>A0A5B7EWR5</accession>
<dbReference type="Proteomes" id="UP000324222">
    <property type="component" value="Unassembled WGS sequence"/>
</dbReference>
<feature type="region of interest" description="Disordered" evidence="1">
    <location>
        <begin position="1"/>
        <end position="23"/>
    </location>
</feature>
<keyword evidence="3" id="KW-1185">Reference proteome</keyword>
<evidence type="ECO:0000313" key="2">
    <source>
        <dbReference type="EMBL" id="MPC37459.1"/>
    </source>
</evidence>
<dbReference type="AlphaFoldDB" id="A0A5B7EWR5"/>
<sequence>MCTRMFPLQPQGPGGGNYSWESIDVDSLTPEPAVSDKEKLGEQCEEEDRYVRILDGGDLVIQDEEKRVLQPQQQRRLPQILKLPIGG</sequence>
<protein>
    <submittedName>
        <fullName evidence="2">Uncharacterized protein</fullName>
    </submittedName>
</protein>
<organism evidence="2 3">
    <name type="scientific">Portunus trituberculatus</name>
    <name type="common">Swimming crab</name>
    <name type="synonym">Neptunus trituberculatus</name>
    <dbReference type="NCBI Taxonomy" id="210409"/>
    <lineage>
        <taxon>Eukaryota</taxon>
        <taxon>Metazoa</taxon>
        <taxon>Ecdysozoa</taxon>
        <taxon>Arthropoda</taxon>
        <taxon>Crustacea</taxon>
        <taxon>Multicrustacea</taxon>
        <taxon>Malacostraca</taxon>
        <taxon>Eumalacostraca</taxon>
        <taxon>Eucarida</taxon>
        <taxon>Decapoda</taxon>
        <taxon>Pleocyemata</taxon>
        <taxon>Brachyura</taxon>
        <taxon>Eubrachyura</taxon>
        <taxon>Portunoidea</taxon>
        <taxon>Portunidae</taxon>
        <taxon>Portuninae</taxon>
        <taxon>Portunus</taxon>
    </lineage>
</organism>
<dbReference type="EMBL" id="VSRR010003789">
    <property type="protein sequence ID" value="MPC37459.1"/>
    <property type="molecule type" value="Genomic_DNA"/>
</dbReference>